<feature type="domain" description="V-SNARE coiled-coil homology" evidence="12">
    <location>
        <begin position="128"/>
        <end position="188"/>
    </location>
</feature>
<dbReference type="InterPro" id="IPR011012">
    <property type="entry name" value="Longin-like_dom_sf"/>
</dbReference>
<dbReference type="SUPFAM" id="SSF58038">
    <property type="entry name" value="SNARE fusion complex"/>
    <property type="match status" value="1"/>
</dbReference>
<evidence type="ECO:0000256" key="5">
    <source>
        <dbReference type="ARBA" id="ARBA00022989"/>
    </source>
</evidence>
<dbReference type="GO" id="GO:0016020">
    <property type="term" value="C:membrane"/>
    <property type="evidence" value="ECO:0007669"/>
    <property type="project" value="InterPro"/>
</dbReference>
<evidence type="ECO:0000256" key="1">
    <source>
        <dbReference type="ARBA" id="ARBA00008025"/>
    </source>
</evidence>
<dbReference type="SMART" id="SM01270">
    <property type="entry name" value="Longin"/>
    <property type="match status" value="1"/>
</dbReference>
<evidence type="ECO:0000256" key="9">
    <source>
        <dbReference type="PROSITE-ProRule" id="PRU00290"/>
    </source>
</evidence>
<name>A0A2T9YVK8_9FUNG</name>
<dbReference type="PROSITE" id="PS50892">
    <property type="entry name" value="V_SNARE"/>
    <property type="match status" value="1"/>
</dbReference>
<dbReference type="GO" id="GO:0016192">
    <property type="term" value="P:vesicle-mediated transport"/>
    <property type="evidence" value="ECO:0007669"/>
    <property type="project" value="InterPro"/>
</dbReference>
<proteinExistence type="inferred from homology"/>
<evidence type="ECO:0000256" key="8">
    <source>
        <dbReference type="ARBA" id="ARBA00046280"/>
    </source>
</evidence>
<evidence type="ECO:0000259" key="12">
    <source>
        <dbReference type="PROSITE" id="PS50892"/>
    </source>
</evidence>
<dbReference type="OrthoDB" id="248747at2759"/>
<dbReference type="InterPro" id="IPR051097">
    <property type="entry name" value="Synaptobrevin-like_transport"/>
</dbReference>
<evidence type="ECO:0000313" key="13">
    <source>
        <dbReference type="EMBL" id="PVU96316.1"/>
    </source>
</evidence>
<dbReference type="Gene3D" id="3.30.450.50">
    <property type="entry name" value="Longin domain"/>
    <property type="match status" value="1"/>
</dbReference>
<evidence type="ECO:0000256" key="3">
    <source>
        <dbReference type="ARBA" id="ARBA00022692"/>
    </source>
</evidence>
<evidence type="ECO:0000259" key="11">
    <source>
        <dbReference type="PROSITE" id="PS50859"/>
    </source>
</evidence>
<dbReference type="GO" id="GO:0005737">
    <property type="term" value="C:cytoplasm"/>
    <property type="evidence" value="ECO:0007669"/>
    <property type="project" value="UniProtKB-ARBA"/>
</dbReference>
<keyword evidence="9" id="KW-0175">Coiled coil</keyword>
<dbReference type="InterPro" id="IPR042855">
    <property type="entry name" value="V_SNARE_CC"/>
</dbReference>
<dbReference type="FunFam" id="1.20.5.110:FF:000004">
    <property type="entry name" value="Vesicle-associated membrane protein 7"/>
    <property type="match status" value="1"/>
</dbReference>
<dbReference type="EMBL" id="MBFR01000036">
    <property type="protein sequence ID" value="PVU96316.1"/>
    <property type="molecule type" value="Genomic_DNA"/>
</dbReference>
<keyword evidence="14" id="KW-1185">Reference proteome</keyword>
<dbReference type="PROSITE" id="PS50859">
    <property type="entry name" value="LONGIN"/>
    <property type="match status" value="1"/>
</dbReference>
<dbReference type="GO" id="GO:0015031">
    <property type="term" value="P:protein transport"/>
    <property type="evidence" value="ECO:0007669"/>
    <property type="project" value="UniProtKB-KW"/>
</dbReference>
<evidence type="ECO:0000256" key="4">
    <source>
        <dbReference type="ARBA" id="ARBA00022927"/>
    </source>
</evidence>
<dbReference type="PRINTS" id="PR00219">
    <property type="entry name" value="SYNAPTOBREVN"/>
</dbReference>
<evidence type="ECO:0000256" key="6">
    <source>
        <dbReference type="ARBA" id="ARBA00023136"/>
    </source>
</evidence>
<keyword evidence="5 10" id="KW-1133">Transmembrane helix</keyword>
<evidence type="ECO:0000256" key="7">
    <source>
        <dbReference type="ARBA" id="ARBA00026133"/>
    </source>
</evidence>
<organism evidence="13 14">
    <name type="scientific">Smittium simulii</name>
    <dbReference type="NCBI Taxonomy" id="133385"/>
    <lineage>
        <taxon>Eukaryota</taxon>
        <taxon>Fungi</taxon>
        <taxon>Fungi incertae sedis</taxon>
        <taxon>Zoopagomycota</taxon>
        <taxon>Kickxellomycotina</taxon>
        <taxon>Harpellomycetes</taxon>
        <taxon>Harpellales</taxon>
        <taxon>Legeriomycetaceae</taxon>
        <taxon>Smittium</taxon>
    </lineage>
</organism>
<dbReference type="SUPFAM" id="SSF64356">
    <property type="entry name" value="SNARE-like"/>
    <property type="match status" value="1"/>
</dbReference>
<protein>
    <recommendedName>
        <fullName evidence="7">Synaptobrevin homolog YKT6</fullName>
    </recommendedName>
</protein>
<evidence type="ECO:0000256" key="2">
    <source>
        <dbReference type="ARBA" id="ARBA00022448"/>
    </source>
</evidence>
<dbReference type="InterPro" id="IPR010908">
    <property type="entry name" value="Longin_dom"/>
</dbReference>
<dbReference type="PANTHER" id="PTHR21136">
    <property type="entry name" value="SNARE PROTEINS"/>
    <property type="match status" value="1"/>
</dbReference>
<keyword evidence="3 10" id="KW-0812">Transmembrane</keyword>
<dbReference type="CDD" id="cd14824">
    <property type="entry name" value="Longin"/>
    <property type="match status" value="1"/>
</dbReference>
<sequence>MSDYPGIVLALVAINKRIVSEYNTTSTDFSKVLETILKRIPPNDSKLSYAFERKLYHYICKNGVVYLCVASENFGRRIPFSFLKELKTQFLREFPEAEVDDLSISYDSFQNTIQSIVLHYSNNPSLDPIKKVQGEINQVKDIMIQNIERVLERGDRIDTLVDKTNNLSTAAFAFRKRSTAVKRKMWWRHQKIMFLLLSTICIVFYIFVCSLCGFPGLFLFYILNYFLSHTKLLALYLIDWGKCRA</sequence>
<keyword evidence="2" id="KW-0813">Transport</keyword>
<dbReference type="Pfam" id="PF13774">
    <property type="entry name" value="Longin"/>
    <property type="match status" value="1"/>
</dbReference>
<dbReference type="Proteomes" id="UP000245383">
    <property type="component" value="Unassembled WGS sequence"/>
</dbReference>
<comment type="subcellular location">
    <subcellularLocation>
        <location evidence="8">Endomembrane system</location>
        <topology evidence="8">Single-pass type IV membrane protein</topology>
    </subcellularLocation>
</comment>
<accession>A0A2T9YVK8</accession>
<reference evidence="13 14" key="1">
    <citation type="journal article" date="2018" name="MBio">
        <title>Comparative Genomics Reveals the Core Gene Toolbox for the Fungus-Insect Symbiosis.</title>
        <authorList>
            <person name="Wang Y."/>
            <person name="Stata M."/>
            <person name="Wang W."/>
            <person name="Stajich J.E."/>
            <person name="White M.M."/>
            <person name="Moncalvo J.M."/>
        </authorList>
    </citation>
    <scope>NUCLEOTIDE SEQUENCE [LARGE SCALE GENOMIC DNA]</scope>
    <source>
        <strain evidence="13 14">SWE-8-4</strain>
    </source>
</reference>
<evidence type="ECO:0000313" key="14">
    <source>
        <dbReference type="Proteomes" id="UP000245383"/>
    </source>
</evidence>
<dbReference type="PANTHER" id="PTHR21136:SF168">
    <property type="entry name" value="VESICLE-ASSOCIATED MEMBRANE PROTEIN 9"/>
    <property type="match status" value="1"/>
</dbReference>
<evidence type="ECO:0000256" key="10">
    <source>
        <dbReference type="SAM" id="Phobius"/>
    </source>
</evidence>
<keyword evidence="4" id="KW-0653">Protein transport</keyword>
<dbReference type="STRING" id="133385.A0A2T9YVK8"/>
<keyword evidence="6 10" id="KW-0472">Membrane</keyword>
<dbReference type="GO" id="GO:0012505">
    <property type="term" value="C:endomembrane system"/>
    <property type="evidence" value="ECO:0007669"/>
    <property type="project" value="UniProtKB-SubCell"/>
</dbReference>
<dbReference type="AlphaFoldDB" id="A0A2T9YVK8"/>
<dbReference type="InterPro" id="IPR001388">
    <property type="entry name" value="Synaptobrevin-like"/>
</dbReference>
<comment type="similarity">
    <text evidence="1">Belongs to the synaptobrevin family.</text>
</comment>
<feature type="transmembrane region" description="Helical" evidence="10">
    <location>
        <begin position="192"/>
        <end position="223"/>
    </location>
</feature>
<dbReference type="Gene3D" id="1.20.5.110">
    <property type="match status" value="1"/>
</dbReference>
<dbReference type="Pfam" id="PF00957">
    <property type="entry name" value="Synaptobrevin"/>
    <property type="match status" value="1"/>
</dbReference>
<dbReference type="CDD" id="cd15843">
    <property type="entry name" value="R-SNARE"/>
    <property type="match status" value="1"/>
</dbReference>
<comment type="caution">
    <text evidence="13">The sequence shown here is derived from an EMBL/GenBank/DDBJ whole genome shotgun (WGS) entry which is preliminary data.</text>
</comment>
<gene>
    <name evidence="13" type="ORF">BB561_001257</name>
</gene>
<feature type="domain" description="Longin" evidence="11">
    <location>
        <begin position="8"/>
        <end position="117"/>
    </location>
</feature>